<evidence type="ECO:0000256" key="7">
    <source>
        <dbReference type="ARBA" id="ARBA00049244"/>
    </source>
</evidence>
<gene>
    <name evidence="9" type="primary">holA</name>
    <name evidence="9" type="ORF">CHTY_001990</name>
</gene>
<dbReference type="Gene3D" id="1.10.8.60">
    <property type="match status" value="1"/>
</dbReference>
<accession>A0ABS5CYD8</accession>
<keyword evidence="10" id="KW-1185">Reference proteome</keyword>
<evidence type="ECO:0000313" key="9">
    <source>
        <dbReference type="EMBL" id="MBP5835990.1"/>
    </source>
</evidence>
<protein>
    <recommendedName>
        <fullName evidence="1">DNA-directed DNA polymerase</fullName>
        <ecNumber evidence="1">2.7.7.7</ecNumber>
    </recommendedName>
</protein>
<dbReference type="Gene3D" id="1.20.272.10">
    <property type="match status" value="1"/>
</dbReference>
<evidence type="ECO:0000256" key="3">
    <source>
        <dbReference type="ARBA" id="ARBA00022695"/>
    </source>
</evidence>
<dbReference type="InterPro" id="IPR048466">
    <property type="entry name" value="DNA_pol3_delta-like_C"/>
</dbReference>
<dbReference type="InterPro" id="IPR005790">
    <property type="entry name" value="DNA_polIII_delta"/>
</dbReference>
<keyword evidence="5" id="KW-0239">DNA-directed DNA polymerase</keyword>
<reference evidence="9" key="1">
    <citation type="submission" date="2021-04" db="EMBL/GenBank/DDBJ databases">
        <title>Genomic features of Candidatus Phytoplasma meliae isolate ChTYXIII (1SrXIII-G).</title>
        <authorList>
            <person name="Fernandez F.D."/>
            <person name="Conci L.R."/>
        </authorList>
    </citation>
    <scope>NUCLEOTIDE SEQUENCE [LARGE SCALE GENOMIC DNA]</scope>
    <source>
        <strain evidence="9">ChTYXIII-Mo</strain>
    </source>
</reference>
<evidence type="ECO:0000256" key="5">
    <source>
        <dbReference type="ARBA" id="ARBA00022932"/>
    </source>
</evidence>
<dbReference type="Pfam" id="PF21694">
    <property type="entry name" value="DNA_pol3_delta_C"/>
    <property type="match status" value="1"/>
</dbReference>
<evidence type="ECO:0000256" key="6">
    <source>
        <dbReference type="ARBA" id="ARBA00034754"/>
    </source>
</evidence>
<comment type="caution">
    <text evidence="9">The sequence shown here is derived from an EMBL/GenBank/DDBJ whole genome shotgun (WGS) entry which is preliminary data.</text>
</comment>
<evidence type="ECO:0000259" key="8">
    <source>
        <dbReference type="Pfam" id="PF21694"/>
    </source>
</evidence>
<dbReference type="EC" id="2.7.7.7" evidence="1"/>
<dbReference type="NCBIfam" id="TIGR01128">
    <property type="entry name" value="holA"/>
    <property type="match status" value="1"/>
</dbReference>
<dbReference type="Proteomes" id="UP001195571">
    <property type="component" value="Unassembled WGS sequence"/>
</dbReference>
<dbReference type="SUPFAM" id="SSF52540">
    <property type="entry name" value="P-loop containing nucleoside triphosphate hydrolases"/>
    <property type="match status" value="1"/>
</dbReference>
<feature type="domain" description="DNA polymerase III delta subunit-like C-terminal" evidence="8">
    <location>
        <begin position="197"/>
        <end position="316"/>
    </location>
</feature>
<dbReference type="Gene3D" id="3.40.50.300">
    <property type="entry name" value="P-loop containing nucleotide triphosphate hydrolases"/>
    <property type="match status" value="1"/>
</dbReference>
<keyword evidence="4" id="KW-0235">DNA replication</keyword>
<comment type="similarity">
    <text evidence="6">Belongs to the DNA polymerase HolA subunit family.</text>
</comment>
<dbReference type="GO" id="GO:0003887">
    <property type="term" value="F:DNA-directed DNA polymerase activity"/>
    <property type="evidence" value="ECO:0007669"/>
    <property type="project" value="UniProtKB-EC"/>
</dbReference>
<dbReference type="RefSeq" id="WP_203552252.1">
    <property type="nucleotide sequence ID" value="NZ_JACAOD020000007.1"/>
</dbReference>
<dbReference type="InterPro" id="IPR027417">
    <property type="entry name" value="P-loop_NTPase"/>
</dbReference>
<keyword evidence="3 9" id="KW-0548">Nucleotidyltransferase</keyword>
<dbReference type="EMBL" id="JACAOD020000007">
    <property type="protein sequence ID" value="MBP5835990.1"/>
    <property type="molecule type" value="Genomic_DNA"/>
</dbReference>
<dbReference type="PANTHER" id="PTHR34388">
    <property type="entry name" value="DNA POLYMERASE III SUBUNIT DELTA"/>
    <property type="match status" value="1"/>
</dbReference>
<sequence length="323" mass="38308">MSNKYIYLIIGQQKFFLENKMKALINHYQKQLKDVICYQAQDIFQGVLEQELQATSFIQKDSHKIIIIKQSEILLQAKKEEIAFLTSYLKKPHPTISLYFLAEKKNYNESTYTIFQKHCFCETLPFLEKKDFYNYVNNIFEQDGFRIEAQGIQMLLQQTDYNLYFLDQEIKKLKLCQFDQKTITCQLVNQLTIFHKEAHIFKLINLFINRHTIETYQMYQKLKKQKINPFQVIYQMTNKIKDLLLIKEMAPNAQHPETISQILKCSTNKAFFLLKEAQTITNMTYLKKCLLALIKLEEQVKSGLINLNTGLELFLLAQNNIFE</sequence>
<dbReference type="SUPFAM" id="SSF48019">
    <property type="entry name" value="post-AAA+ oligomerization domain-like"/>
    <property type="match status" value="1"/>
</dbReference>
<evidence type="ECO:0000256" key="2">
    <source>
        <dbReference type="ARBA" id="ARBA00022679"/>
    </source>
</evidence>
<organism evidence="9 10">
    <name type="scientific">Candidatus Phytoplasma meliae</name>
    <dbReference type="NCBI Taxonomy" id="1848402"/>
    <lineage>
        <taxon>Bacteria</taxon>
        <taxon>Bacillati</taxon>
        <taxon>Mycoplasmatota</taxon>
        <taxon>Mollicutes</taxon>
        <taxon>Acholeplasmatales</taxon>
        <taxon>Acholeplasmataceae</taxon>
        <taxon>Candidatus Phytoplasma</taxon>
        <taxon>16SrXIII (Mexican periwinkle virescence group)</taxon>
    </lineage>
</organism>
<evidence type="ECO:0000256" key="4">
    <source>
        <dbReference type="ARBA" id="ARBA00022705"/>
    </source>
</evidence>
<evidence type="ECO:0000313" key="10">
    <source>
        <dbReference type="Proteomes" id="UP001195571"/>
    </source>
</evidence>
<dbReference type="InterPro" id="IPR008921">
    <property type="entry name" value="DNA_pol3_clamp-load_cplx_C"/>
</dbReference>
<evidence type="ECO:0000256" key="1">
    <source>
        <dbReference type="ARBA" id="ARBA00012417"/>
    </source>
</evidence>
<comment type="catalytic activity">
    <reaction evidence="7">
        <text>DNA(n) + a 2'-deoxyribonucleoside 5'-triphosphate = DNA(n+1) + diphosphate</text>
        <dbReference type="Rhea" id="RHEA:22508"/>
        <dbReference type="Rhea" id="RHEA-COMP:17339"/>
        <dbReference type="Rhea" id="RHEA-COMP:17340"/>
        <dbReference type="ChEBI" id="CHEBI:33019"/>
        <dbReference type="ChEBI" id="CHEBI:61560"/>
        <dbReference type="ChEBI" id="CHEBI:173112"/>
        <dbReference type="EC" id="2.7.7.7"/>
    </reaction>
</comment>
<dbReference type="PANTHER" id="PTHR34388:SF1">
    <property type="entry name" value="DNA POLYMERASE III SUBUNIT DELTA"/>
    <property type="match status" value="1"/>
</dbReference>
<proteinExistence type="inferred from homology"/>
<keyword evidence="2 9" id="KW-0808">Transferase</keyword>
<name>A0ABS5CYD8_9MOLU</name>